<dbReference type="Gene3D" id="1.25.40.780">
    <property type="match status" value="1"/>
</dbReference>
<evidence type="ECO:0000313" key="10">
    <source>
        <dbReference type="Proteomes" id="UP001152622"/>
    </source>
</evidence>
<accession>A0A9Q1G308</accession>
<dbReference type="GO" id="GO:0035666">
    <property type="term" value="P:TRIF-dependent toll-like receptor signaling pathway"/>
    <property type="evidence" value="ECO:0007669"/>
    <property type="project" value="InterPro"/>
</dbReference>
<keyword evidence="4" id="KW-0399">Innate immunity</keyword>
<feature type="compositionally biased region" description="Pro residues" evidence="7">
    <location>
        <begin position="337"/>
        <end position="349"/>
    </location>
</feature>
<reference evidence="9" key="1">
    <citation type="journal article" date="2023" name="Science">
        <title>Genome structures resolve the early diversification of teleost fishes.</title>
        <authorList>
            <person name="Parey E."/>
            <person name="Louis A."/>
            <person name="Montfort J."/>
            <person name="Bouchez O."/>
            <person name="Roques C."/>
            <person name="Iampietro C."/>
            <person name="Lluch J."/>
            <person name="Castinel A."/>
            <person name="Donnadieu C."/>
            <person name="Desvignes T."/>
            <person name="Floi Bucao C."/>
            <person name="Jouanno E."/>
            <person name="Wen M."/>
            <person name="Mejri S."/>
            <person name="Dirks R."/>
            <person name="Jansen H."/>
            <person name="Henkel C."/>
            <person name="Chen W.J."/>
            <person name="Zahm M."/>
            <person name="Cabau C."/>
            <person name="Klopp C."/>
            <person name="Thompson A.W."/>
            <person name="Robinson-Rechavi M."/>
            <person name="Braasch I."/>
            <person name="Lecointre G."/>
            <person name="Bobe J."/>
            <person name="Postlethwait J.H."/>
            <person name="Berthelot C."/>
            <person name="Roest Crollius H."/>
            <person name="Guiguen Y."/>
        </authorList>
    </citation>
    <scope>NUCLEOTIDE SEQUENCE</scope>
    <source>
        <strain evidence="9">WJC10195</strain>
    </source>
</reference>
<dbReference type="AlphaFoldDB" id="A0A9Q1G308"/>
<evidence type="ECO:0000256" key="3">
    <source>
        <dbReference type="ARBA" id="ARBA00022553"/>
    </source>
</evidence>
<feature type="compositionally biased region" description="Basic and acidic residues" evidence="7">
    <location>
        <begin position="1"/>
        <end position="15"/>
    </location>
</feature>
<dbReference type="InterPro" id="IPR046946">
    <property type="entry name" value="TCAM1/2"/>
</dbReference>
<feature type="region of interest" description="Disordered" evidence="7">
    <location>
        <begin position="217"/>
        <end position="245"/>
    </location>
</feature>
<keyword evidence="5" id="KW-0391">Immunity</keyword>
<evidence type="ECO:0000256" key="5">
    <source>
        <dbReference type="ARBA" id="ARBA00022859"/>
    </source>
</evidence>
<protein>
    <recommendedName>
        <fullName evidence="8">TIR domain-containing protein</fullName>
    </recommendedName>
</protein>
<dbReference type="PANTHER" id="PTHR47230">
    <property type="entry name" value="TIR DOMAIN-CONTAINING ADAPTER MOLECULE 1"/>
    <property type="match status" value="1"/>
</dbReference>
<name>A0A9Q1G308_SYNKA</name>
<dbReference type="SUPFAM" id="SSF52200">
    <property type="entry name" value="Toll/Interleukin receptor TIR domain"/>
    <property type="match status" value="1"/>
</dbReference>
<dbReference type="InterPro" id="IPR035897">
    <property type="entry name" value="Toll_tir_struct_dom_sf"/>
</dbReference>
<dbReference type="Proteomes" id="UP001152622">
    <property type="component" value="Chromosome 2"/>
</dbReference>
<dbReference type="GO" id="GO:0005768">
    <property type="term" value="C:endosome"/>
    <property type="evidence" value="ECO:0007669"/>
    <property type="project" value="TreeGrafter"/>
</dbReference>
<sequence>MSEREREAREEKPQRMVESGAGTALEDAFKLLSLAPRDRLLSLTFKLGHTRAEELVHAMSLIGLGKRGEALGKLRALGDNGVAGCLVETVERRGSRPEASWRGGGLQPEPRVDTTIELARIFRVLADEKLCDESRRDQAYRAALRACSGKTANEEERRKLGRLVEEAREVCGSEFGAVSKWATPCRDEETLSAVTGLCSNLPLGTKEPGRGTVAMRIEGRRGSDTSRMEGASSPPSSLRTVLSSRDSYPSHLEVSMSPTVIFDERDVNQDVQDSRSMSQQTSLSEELQETTLSCRTHSSPEDHVSPGPSPAQAETQEHSTQRYPLVGKLSAGTSLPVAPPGCIPQPRPLSPGLDPAGENHWMPRADNSGSRQIVTPKSADAKTVPERGSYLDWSGETSASASSFLSKDCKSETQGKHLKQEGEEEEEFFSFVILHAPEDVDLAGRLQERLEPLVVGNGTTFSDFAIPGKHRLSCVDDAINNSAFTILLLSQNFNSRMLEFECNCALMSSIENRHKSNTVIPLLPSENRLPREHIPASLRILVSLEEGARGFDMKVKKAMGRDNIERQKYAWRQERRIQARQEQEQRTREDNERSAALLRRTEILQEQERLNRVLQEQQKMLDHYRSLLNTQPSQTPAPGLPPFPTAPGAYCYPPYAPAPPYFHNHYINPEGQLSLGAAFPQPSIHIENASCIMIGNDSQMTVGMGGEKPMEERGKEGPGS</sequence>
<dbReference type="GO" id="GO:0043123">
    <property type="term" value="P:positive regulation of canonical NF-kappaB signal transduction"/>
    <property type="evidence" value="ECO:0007669"/>
    <property type="project" value="TreeGrafter"/>
</dbReference>
<keyword evidence="10" id="KW-1185">Reference proteome</keyword>
<organism evidence="9 10">
    <name type="scientific">Synaphobranchus kaupii</name>
    <name type="common">Kaup's arrowtooth eel</name>
    <dbReference type="NCBI Taxonomy" id="118154"/>
    <lineage>
        <taxon>Eukaryota</taxon>
        <taxon>Metazoa</taxon>
        <taxon>Chordata</taxon>
        <taxon>Craniata</taxon>
        <taxon>Vertebrata</taxon>
        <taxon>Euteleostomi</taxon>
        <taxon>Actinopterygii</taxon>
        <taxon>Neopterygii</taxon>
        <taxon>Teleostei</taxon>
        <taxon>Anguilliformes</taxon>
        <taxon>Synaphobranchidae</taxon>
        <taxon>Synaphobranchus</taxon>
    </lineage>
</organism>
<keyword evidence="2" id="KW-0963">Cytoplasm</keyword>
<dbReference type="EMBL" id="JAINUF010000002">
    <property type="protein sequence ID" value="KAJ8374512.1"/>
    <property type="molecule type" value="Genomic_DNA"/>
</dbReference>
<gene>
    <name evidence="9" type="ORF">SKAU_G00050920</name>
</gene>
<feature type="region of interest" description="Disordered" evidence="7">
    <location>
        <begin position="269"/>
        <end position="384"/>
    </location>
</feature>
<evidence type="ECO:0000256" key="2">
    <source>
        <dbReference type="ARBA" id="ARBA00022490"/>
    </source>
</evidence>
<evidence type="ECO:0000256" key="6">
    <source>
        <dbReference type="ARBA" id="ARBA00023198"/>
    </source>
</evidence>
<comment type="subcellular location">
    <subcellularLocation>
        <location evidence="1">Cytoplasm</location>
    </subcellularLocation>
</comment>
<evidence type="ECO:0000313" key="9">
    <source>
        <dbReference type="EMBL" id="KAJ8374512.1"/>
    </source>
</evidence>
<dbReference type="Gene3D" id="3.40.50.10140">
    <property type="entry name" value="Toll/interleukin-1 receptor homology (TIR) domain"/>
    <property type="match status" value="1"/>
</dbReference>
<feature type="compositionally biased region" description="Polar residues" evidence="7">
    <location>
        <begin position="233"/>
        <end position="245"/>
    </location>
</feature>
<proteinExistence type="predicted"/>
<dbReference type="GO" id="GO:0035591">
    <property type="term" value="F:signaling adaptor activity"/>
    <property type="evidence" value="ECO:0007669"/>
    <property type="project" value="TreeGrafter"/>
</dbReference>
<dbReference type="PANTHER" id="PTHR47230:SF1">
    <property type="entry name" value="TIR DOMAIN-CONTAINING ADAPTER MOLECULE 1"/>
    <property type="match status" value="1"/>
</dbReference>
<evidence type="ECO:0000256" key="4">
    <source>
        <dbReference type="ARBA" id="ARBA00022588"/>
    </source>
</evidence>
<feature type="region of interest" description="Disordered" evidence="7">
    <location>
        <begin position="1"/>
        <end position="21"/>
    </location>
</feature>
<feature type="domain" description="TIR" evidence="8">
    <location>
        <begin position="427"/>
        <end position="559"/>
    </location>
</feature>
<dbReference type="GO" id="GO:0032481">
    <property type="term" value="P:positive regulation of type I interferon production"/>
    <property type="evidence" value="ECO:0007669"/>
    <property type="project" value="TreeGrafter"/>
</dbReference>
<evidence type="ECO:0000259" key="8">
    <source>
        <dbReference type="PROSITE" id="PS50104"/>
    </source>
</evidence>
<keyword evidence="6" id="KW-0395">Inflammatory response</keyword>
<dbReference type="InterPro" id="IPR040886">
    <property type="entry name" value="TRIF_N"/>
</dbReference>
<dbReference type="OrthoDB" id="62956at2759"/>
<dbReference type="PROSITE" id="PS50104">
    <property type="entry name" value="TIR"/>
    <property type="match status" value="1"/>
</dbReference>
<comment type="caution">
    <text evidence="9">The sequence shown here is derived from an EMBL/GenBank/DDBJ whole genome shotgun (WGS) entry which is preliminary data.</text>
</comment>
<feature type="compositionally biased region" description="Basic and acidic residues" evidence="7">
    <location>
        <begin position="217"/>
        <end position="227"/>
    </location>
</feature>
<dbReference type="GO" id="GO:0006954">
    <property type="term" value="P:inflammatory response"/>
    <property type="evidence" value="ECO:0007669"/>
    <property type="project" value="UniProtKB-KW"/>
</dbReference>
<feature type="compositionally biased region" description="Polar residues" evidence="7">
    <location>
        <begin position="269"/>
        <end position="297"/>
    </location>
</feature>
<evidence type="ECO:0000256" key="1">
    <source>
        <dbReference type="ARBA" id="ARBA00004496"/>
    </source>
</evidence>
<evidence type="ECO:0000256" key="7">
    <source>
        <dbReference type="SAM" id="MobiDB-lite"/>
    </source>
</evidence>
<keyword evidence="3" id="KW-0597">Phosphoprotein</keyword>
<dbReference type="Pfam" id="PF17798">
    <property type="entry name" value="TRIF-NTD"/>
    <property type="match status" value="1"/>
</dbReference>
<dbReference type="InterPro" id="IPR000157">
    <property type="entry name" value="TIR_dom"/>
</dbReference>
<dbReference type="GO" id="GO:0045087">
    <property type="term" value="P:innate immune response"/>
    <property type="evidence" value="ECO:0007669"/>
    <property type="project" value="UniProtKB-KW"/>
</dbReference>